<feature type="non-terminal residue" evidence="4">
    <location>
        <position position="1"/>
    </location>
</feature>
<feature type="compositionally biased region" description="Acidic residues" evidence="1">
    <location>
        <begin position="973"/>
        <end position="1005"/>
    </location>
</feature>
<keyword evidence="5" id="KW-1185">Reference proteome</keyword>
<dbReference type="PANTHER" id="PTHR10997">
    <property type="entry name" value="IMPORTIN-7, 8, 11"/>
    <property type="match status" value="1"/>
</dbReference>
<evidence type="ECO:0000256" key="1">
    <source>
        <dbReference type="SAM" id="MobiDB-lite"/>
    </source>
</evidence>
<dbReference type="GO" id="GO:0006611">
    <property type="term" value="P:protein export from nucleus"/>
    <property type="evidence" value="ECO:0007669"/>
    <property type="project" value="TreeGrafter"/>
</dbReference>
<dbReference type="AlphaFoldDB" id="A0AAV6M566"/>
<dbReference type="Pfam" id="PF08506">
    <property type="entry name" value="Cse1"/>
    <property type="match status" value="1"/>
</dbReference>
<keyword evidence="2" id="KW-1133">Transmembrane helix</keyword>
<accession>A0AAV6M566</accession>
<reference evidence="4 5" key="1">
    <citation type="journal article" date="2021" name="Hortic Res">
        <title>The domestication of Cucurbita argyrosperma as revealed by the genome of its wild relative.</title>
        <authorList>
            <person name="Barrera-Redondo J."/>
            <person name="Sanchez-de la Vega G."/>
            <person name="Aguirre-Liguori J.A."/>
            <person name="Castellanos-Morales G."/>
            <person name="Gutierrez-Guerrero Y.T."/>
            <person name="Aguirre-Dugua X."/>
            <person name="Aguirre-Planter E."/>
            <person name="Tenaillon M.I."/>
            <person name="Lira-Saade R."/>
            <person name="Eguiarte L.E."/>
        </authorList>
    </citation>
    <scope>NUCLEOTIDE SEQUENCE [LARGE SCALE GENOMIC DNA]</scope>
    <source>
        <strain evidence="4">JBR-2021</strain>
    </source>
</reference>
<feature type="region of interest" description="Disordered" evidence="1">
    <location>
        <begin position="415"/>
        <end position="434"/>
    </location>
</feature>
<sequence>MEVAKIAQILSETLSNDAQVIHGATESLDRLSSHPELPSALLCVANGSHDQGQKIAAAAYLKNLSRRNTEGEFPCSKVSKGFKDELLRALFQAEPKVLKVLVEVFHSIVVSEFVKQSSWPELVSDLCSAIQNSNLFNNGAKCQWNAINALSVLCTTCRPFQYFLNPKDSKEPVPPQLELLANTIIVPLLAVFHRLVEQALSNHDGREVEIDKILSIVCKCVYFSVRSHMPSSLVPLLPSFCYDLISILDSIKFEAAVSPEYGNVSRLKTAKRSLLIFCVFVTRHRKHTDKLMPHIIKCVLNIVNYSKNSHKLDFLSERIISLGFDVISHVLETGRGWRLVSPHFSTLIHSGIFPSLIMNEKDVSEWEDDPDEYLRKNLPSDLEEVSGWREDLYTARKSAINLLGVIALSKGPPTVTHMNGSSASSKRKKGSKRTNNQCATMGELVVLPFLSKYPIPSDANASQTSIQNSYYGVLIAYGGLLDFLREQQPGYVTFLIRTRVLPLYAVSMCLPYLVASANWVLGELASCLPEEVCAEIYSSLVKALSMPDKEEVSFYPVRVSAAGAIAKLLENDYLPPEWLPLLQVVIGGIGQDDEENSILFQLLSSIMEAGNENVAIHIPHAVLSLVGAISKSIPPNLEPWPQVVERGFAALSVMAQSWENFILEKTEQDASCERSTSEQATISRSFSSLLQQAWLAPMYSLEMDEDQELLPPPSCIDHSSRLLQFIMVSVTGSNTISELKVSELVSVWADLIADWHSWEESEDFSVFNCIMEVVRLNNKYALKNFFVKPTPSPPAPPVPRRSIVENIGAFINQTISQYPSATWKACSCIHMLLNVPSYSFEAEGVKESLVVTFSRTSFSRFREIQSKPSALWKPLLLSISTCYICLPDTVERLLEKFDGGGFAVWVSALGYICCSSFAPGLSAESEIKLIVLTLVKVVERIMELGKPRDDFLWKSFSSLMEASIRLKEVREEKEEESDENEEEEEDDSDEIEDDEDSDADELEETEEQFLDRYAKAAIDLENNTLIEEGDVEDYDQDIELGCYEEVDEGRIVYSLLEKYHPILSQGQGWPSELPMRFLNAHPEYTTFLRLSGMEETSPGSKLVNVLSMLAYIQGFFMAPITFSLMFCRFSQS</sequence>
<dbReference type="Proteomes" id="UP000685013">
    <property type="component" value="Chromosome 17"/>
</dbReference>
<feature type="transmembrane region" description="Helical" evidence="2">
    <location>
        <begin position="1108"/>
        <end position="1127"/>
    </location>
</feature>
<gene>
    <name evidence="4" type="ORF">SDJN03_25789</name>
</gene>
<dbReference type="GO" id="GO:0006606">
    <property type="term" value="P:protein import into nucleus"/>
    <property type="evidence" value="ECO:0007669"/>
    <property type="project" value="TreeGrafter"/>
</dbReference>
<evidence type="ECO:0000313" key="4">
    <source>
        <dbReference type="EMBL" id="KAG6575150.1"/>
    </source>
</evidence>
<dbReference type="GO" id="GO:0005829">
    <property type="term" value="C:cytosol"/>
    <property type="evidence" value="ECO:0007669"/>
    <property type="project" value="TreeGrafter"/>
</dbReference>
<dbReference type="PANTHER" id="PTHR10997:SF29">
    <property type="entry name" value="ARM REPEAT SUPERFAMILY PROTEIN"/>
    <property type="match status" value="1"/>
</dbReference>
<dbReference type="InterPro" id="IPR013713">
    <property type="entry name" value="XPO2_central"/>
</dbReference>
<dbReference type="GO" id="GO:0005049">
    <property type="term" value="F:nuclear export signal receptor activity"/>
    <property type="evidence" value="ECO:0007669"/>
    <property type="project" value="TreeGrafter"/>
</dbReference>
<feature type="domain" description="Exportin-2 central" evidence="3">
    <location>
        <begin position="182"/>
        <end position="403"/>
    </location>
</feature>
<dbReference type="GO" id="GO:0005635">
    <property type="term" value="C:nuclear envelope"/>
    <property type="evidence" value="ECO:0007669"/>
    <property type="project" value="TreeGrafter"/>
</dbReference>
<keyword evidence="2" id="KW-0812">Transmembrane</keyword>
<proteinExistence type="predicted"/>
<evidence type="ECO:0000256" key="2">
    <source>
        <dbReference type="SAM" id="Phobius"/>
    </source>
</evidence>
<keyword evidence="2" id="KW-0472">Membrane</keyword>
<feature type="region of interest" description="Disordered" evidence="1">
    <location>
        <begin position="968"/>
        <end position="1005"/>
    </location>
</feature>
<evidence type="ECO:0000259" key="3">
    <source>
        <dbReference type="Pfam" id="PF08506"/>
    </source>
</evidence>
<organism evidence="4 5">
    <name type="scientific">Cucurbita argyrosperma subsp. sororia</name>
    <dbReference type="NCBI Taxonomy" id="37648"/>
    <lineage>
        <taxon>Eukaryota</taxon>
        <taxon>Viridiplantae</taxon>
        <taxon>Streptophyta</taxon>
        <taxon>Embryophyta</taxon>
        <taxon>Tracheophyta</taxon>
        <taxon>Spermatophyta</taxon>
        <taxon>Magnoliopsida</taxon>
        <taxon>eudicotyledons</taxon>
        <taxon>Gunneridae</taxon>
        <taxon>Pentapetalae</taxon>
        <taxon>rosids</taxon>
        <taxon>fabids</taxon>
        <taxon>Cucurbitales</taxon>
        <taxon>Cucurbitaceae</taxon>
        <taxon>Cucurbiteae</taxon>
        <taxon>Cucurbita</taxon>
    </lineage>
</organism>
<dbReference type="EMBL" id="JAGKQH010000017">
    <property type="protein sequence ID" value="KAG6575150.1"/>
    <property type="molecule type" value="Genomic_DNA"/>
</dbReference>
<evidence type="ECO:0000313" key="5">
    <source>
        <dbReference type="Proteomes" id="UP000685013"/>
    </source>
</evidence>
<comment type="caution">
    <text evidence="4">The sequence shown here is derived from an EMBL/GenBank/DDBJ whole genome shotgun (WGS) entry which is preliminary data.</text>
</comment>
<name>A0AAV6M566_9ROSI</name>
<protein>
    <submittedName>
        <fullName evidence="4">Importin beta-like SAD2-like protein</fullName>
    </submittedName>
</protein>